<sequence length="142" mass="14608">MTYQDSPVLVTAAGYAIPRTAWALVRDGFIAAVVHTYDEQKPPFKNAPVAGGGVPVPMVGEAAIRVTGTGALMGHLVDSFGNVTPAEGRTTALQPGQAAYHDGAGVDIAVANSEPATPEPEDTEPAAHGETNDEQAEQSAKE</sequence>
<accession>A0A2Z5ZKX9</accession>
<name>A0A2Z5ZKX9_9PROT</name>
<reference evidence="2 3" key="1">
    <citation type="submission" date="2018-02" db="EMBL/GenBank/DDBJ databases">
        <title>Acetobacter orientalis genome.</title>
        <authorList>
            <person name="Nakashima N."/>
            <person name="Tamura T."/>
        </authorList>
    </citation>
    <scope>NUCLEOTIDE SEQUENCE [LARGE SCALE GENOMIC DNA]</scope>
    <source>
        <strain evidence="2 3">FAN1</strain>
    </source>
</reference>
<protein>
    <submittedName>
        <fullName evidence="2">Protein naked cuticle homolog 2</fullName>
    </submittedName>
</protein>
<proteinExistence type="predicted"/>
<evidence type="ECO:0000313" key="2">
    <source>
        <dbReference type="EMBL" id="BBC81280.1"/>
    </source>
</evidence>
<gene>
    <name evidence="2" type="ORF">AcetOrient_orf04443</name>
</gene>
<dbReference type="KEGG" id="aot:AcetOri_orf04443"/>
<evidence type="ECO:0000256" key="1">
    <source>
        <dbReference type="SAM" id="MobiDB-lite"/>
    </source>
</evidence>
<organism evidence="2 3">
    <name type="scientific">Acetobacter orientalis</name>
    <dbReference type="NCBI Taxonomy" id="146474"/>
    <lineage>
        <taxon>Bacteria</taxon>
        <taxon>Pseudomonadati</taxon>
        <taxon>Pseudomonadota</taxon>
        <taxon>Alphaproteobacteria</taxon>
        <taxon>Acetobacterales</taxon>
        <taxon>Acetobacteraceae</taxon>
        <taxon>Acetobacter</taxon>
    </lineage>
</organism>
<evidence type="ECO:0000313" key="3">
    <source>
        <dbReference type="Proteomes" id="UP000270034"/>
    </source>
</evidence>
<dbReference type="EMBL" id="AP018515">
    <property type="protein sequence ID" value="BBC81280.1"/>
    <property type="molecule type" value="Genomic_DNA"/>
</dbReference>
<feature type="region of interest" description="Disordered" evidence="1">
    <location>
        <begin position="109"/>
        <end position="142"/>
    </location>
</feature>
<dbReference type="AlphaFoldDB" id="A0A2Z5ZKX9"/>
<dbReference type="Proteomes" id="UP000270034">
    <property type="component" value="Chromosome"/>
</dbReference>